<dbReference type="Pfam" id="PF13689">
    <property type="entry name" value="DUF4154"/>
    <property type="match status" value="1"/>
</dbReference>
<evidence type="ECO:0000256" key="1">
    <source>
        <dbReference type="SAM" id="SignalP"/>
    </source>
</evidence>
<dbReference type="KEGG" id="plei:Q9312_14880"/>
<gene>
    <name evidence="2" type="ORF">Q9312_14880</name>
</gene>
<protein>
    <submittedName>
        <fullName evidence="2">YfiR family protein</fullName>
    </submittedName>
</protein>
<organism evidence="2 3">
    <name type="scientific">Pleionea litopenaei</name>
    <dbReference type="NCBI Taxonomy" id="3070815"/>
    <lineage>
        <taxon>Bacteria</taxon>
        <taxon>Pseudomonadati</taxon>
        <taxon>Pseudomonadota</taxon>
        <taxon>Gammaproteobacteria</taxon>
        <taxon>Oceanospirillales</taxon>
        <taxon>Pleioneaceae</taxon>
        <taxon>Pleionea</taxon>
    </lineage>
</organism>
<proteinExistence type="predicted"/>
<dbReference type="Proteomes" id="UP001239782">
    <property type="component" value="Chromosome"/>
</dbReference>
<dbReference type="RefSeq" id="WP_309201649.1">
    <property type="nucleotide sequence ID" value="NZ_CP133548.1"/>
</dbReference>
<feature type="signal peptide" evidence="1">
    <location>
        <begin position="1"/>
        <end position="22"/>
    </location>
</feature>
<keyword evidence="3" id="KW-1185">Reference proteome</keyword>
<keyword evidence="1" id="KW-0732">Signal</keyword>
<evidence type="ECO:0000313" key="3">
    <source>
        <dbReference type="Proteomes" id="UP001239782"/>
    </source>
</evidence>
<dbReference type="AlphaFoldDB" id="A0AA51RS47"/>
<accession>A0AA51RS47</accession>
<name>A0AA51RS47_9GAMM</name>
<dbReference type="InterPro" id="IPR025293">
    <property type="entry name" value="YfiR/HmsC-like"/>
</dbReference>
<evidence type="ECO:0000313" key="2">
    <source>
        <dbReference type="EMBL" id="WMS86504.1"/>
    </source>
</evidence>
<sequence>MYKVVKWIIVALTVSIAGVAHAQETEERVRSSILSRLPGFVYWPKGSDFNTATTPYRLCIFRDRDYFTFIRTYLRDETVRGLPIDFRFTRELEELKDCHVSYVGNVSIRDIQQILVKKLVEHTIFVATSEESAAMGLHIRLFVGASKKFDIEVNQGAFEQNGSELKVNFLKHAKKVYPASNPGKEN</sequence>
<feature type="chain" id="PRO_5041298058" evidence="1">
    <location>
        <begin position="23"/>
        <end position="186"/>
    </location>
</feature>
<reference evidence="2 3" key="1">
    <citation type="submission" date="2023-08" db="EMBL/GenBank/DDBJ databases">
        <title>Pleionea litopenaei sp. nov., isolated from stomach of juvenile Litopenaeus vannamei.</title>
        <authorList>
            <person name="Rho A.M."/>
            <person name="Hwang C.Y."/>
        </authorList>
    </citation>
    <scope>NUCLEOTIDE SEQUENCE [LARGE SCALE GENOMIC DNA]</scope>
    <source>
        <strain evidence="2 3">HL-JVS1</strain>
    </source>
</reference>
<dbReference type="EMBL" id="CP133548">
    <property type="protein sequence ID" value="WMS86504.1"/>
    <property type="molecule type" value="Genomic_DNA"/>
</dbReference>